<reference evidence="1" key="1">
    <citation type="submission" date="2022-07" db="EMBL/GenBank/DDBJ databases">
        <authorList>
            <person name="Macas J."/>
            <person name="Novak P."/>
            <person name="Neumann P."/>
        </authorList>
    </citation>
    <scope>NUCLEOTIDE SEQUENCE</scope>
</reference>
<dbReference type="AlphaFoldDB" id="A0A9P0YVP0"/>
<dbReference type="Proteomes" id="UP001152484">
    <property type="component" value="Unassembled WGS sequence"/>
</dbReference>
<dbReference type="EMBL" id="CAMAPE010000010">
    <property type="protein sequence ID" value="CAH9077041.1"/>
    <property type="molecule type" value="Genomic_DNA"/>
</dbReference>
<keyword evidence="2" id="KW-1185">Reference proteome</keyword>
<evidence type="ECO:0000313" key="1">
    <source>
        <dbReference type="EMBL" id="CAH9077041.1"/>
    </source>
</evidence>
<gene>
    <name evidence="1" type="ORF">CEURO_LOCUS6158</name>
</gene>
<accession>A0A9P0YVP0</accession>
<name>A0A9P0YVP0_CUSEU</name>
<sequence>MPAISPFASPSRTAVPPSLFLTMPPAFPWPAPTPVQRMSLDPPPLSAGPFSGPTFVGSPGVSSTLSPPRTTVGSTAGPPLADLVYNISHVATNVTNIVTTKFLAVEDYTTWCTQLQSFLVSQGLLGMVDGSIQEIKILVDNLATINCSVPPREVLKTTIMGLGPEYESLFTTLSLFPQNFPFETLRNHLLELE</sequence>
<evidence type="ECO:0008006" key="3">
    <source>
        <dbReference type="Google" id="ProtNLM"/>
    </source>
</evidence>
<evidence type="ECO:0000313" key="2">
    <source>
        <dbReference type="Proteomes" id="UP001152484"/>
    </source>
</evidence>
<proteinExistence type="predicted"/>
<comment type="caution">
    <text evidence="1">The sequence shown here is derived from an EMBL/GenBank/DDBJ whole genome shotgun (WGS) entry which is preliminary data.</text>
</comment>
<protein>
    <recommendedName>
        <fullName evidence="3">Retrotransposon Copia-like N-terminal domain-containing protein</fullName>
    </recommendedName>
</protein>
<dbReference type="OrthoDB" id="414945at2759"/>
<organism evidence="1 2">
    <name type="scientific">Cuscuta europaea</name>
    <name type="common">European dodder</name>
    <dbReference type="NCBI Taxonomy" id="41803"/>
    <lineage>
        <taxon>Eukaryota</taxon>
        <taxon>Viridiplantae</taxon>
        <taxon>Streptophyta</taxon>
        <taxon>Embryophyta</taxon>
        <taxon>Tracheophyta</taxon>
        <taxon>Spermatophyta</taxon>
        <taxon>Magnoliopsida</taxon>
        <taxon>eudicotyledons</taxon>
        <taxon>Gunneridae</taxon>
        <taxon>Pentapetalae</taxon>
        <taxon>asterids</taxon>
        <taxon>lamiids</taxon>
        <taxon>Solanales</taxon>
        <taxon>Convolvulaceae</taxon>
        <taxon>Cuscuteae</taxon>
        <taxon>Cuscuta</taxon>
        <taxon>Cuscuta subgen. Cuscuta</taxon>
    </lineage>
</organism>